<feature type="signal peptide" evidence="2">
    <location>
        <begin position="1"/>
        <end position="20"/>
    </location>
</feature>
<organism evidence="3 4">
    <name type="scientific">Orbilia oligospora</name>
    <name type="common">Nematode-trapping fungus</name>
    <name type="synonym">Arthrobotrys oligospora</name>
    <dbReference type="NCBI Taxonomy" id="2813651"/>
    <lineage>
        <taxon>Eukaryota</taxon>
        <taxon>Fungi</taxon>
        <taxon>Dikarya</taxon>
        <taxon>Ascomycota</taxon>
        <taxon>Pezizomycotina</taxon>
        <taxon>Orbiliomycetes</taxon>
        <taxon>Orbiliales</taxon>
        <taxon>Orbiliaceae</taxon>
        <taxon>Orbilia</taxon>
    </lineage>
</organism>
<evidence type="ECO:0000313" key="3">
    <source>
        <dbReference type="EMBL" id="TGJ64702.1"/>
    </source>
</evidence>
<keyword evidence="2" id="KW-0732">Signal</keyword>
<comment type="caution">
    <text evidence="3">The sequence shown here is derived from an EMBL/GenBank/DDBJ whole genome shotgun (WGS) entry which is preliminary data.</text>
</comment>
<accession>A0A8H2DQ31</accession>
<evidence type="ECO:0000256" key="1">
    <source>
        <dbReference type="SAM" id="MobiDB-lite"/>
    </source>
</evidence>
<dbReference type="Proteomes" id="UP000297595">
    <property type="component" value="Unassembled WGS sequence"/>
</dbReference>
<sequence length="607" mass="66812">MISRIHLLLLYLIYSGYTTASWLLNFPVGWNEESTASQPSHIHSITALYECTVFNSNRWGLPLEATTIYNAPGTFTTNAIAYYRNSKCKDDGLDYIIILNPDNSLGVNIVDLKLDGLTVGGTPTSYQAVEFMHYSQVINYWTGELPVGGSVFVFGARGAIKAWSSEPGVVKNVDLGKYTTSKGVEGIEKDPKEMALVLGMVTEKVLSEDTGRAEKLKGFVQKKLGGQTAGSNLLEMVEKVRRYEEALKGGGGNGYGYARMGRGYNFNFGVGSMNRGFQGQVNTGMGGLPPGGGTMGPPNMQPNRGFSTPQELANRPIDFYKLASECLKADKNRLLWIQWYWAESRLQARTFKAALDILGRFERGGVEAVSKFIEEETVVQQQRAAIENWIRMSMQNQRNMAGQRQHTGNMNTNPEGTMGQGNVNPGVNSEVQPAEILNPQERAQVPVQDPQNPPGGSAEQPNMEQDDEVIILDSRPSNFQTPHSLPEFSRQSSAFDRNFFANQLPSFNILAGRSGLTSFNQLSPGPLAMTKKQANDFVTTSFNLPLESPADSIVEILRRSGWTGGDTPSMTSEFLDPVFQAESQDSPVDEEIGSRKETPKKKFNSRA</sequence>
<feature type="chain" id="PRO_5034997993" evidence="2">
    <location>
        <begin position="21"/>
        <end position="607"/>
    </location>
</feature>
<gene>
    <name evidence="3" type="ORF">EYR41_010742</name>
</gene>
<name>A0A8H2DQ31_ORBOL</name>
<feature type="region of interest" description="Disordered" evidence="1">
    <location>
        <begin position="564"/>
        <end position="607"/>
    </location>
</feature>
<feature type="compositionally biased region" description="Basic residues" evidence="1">
    <location>
        <begin position="598"/>
        <end position="607"/>
    </location>
</feature>
<dbReference type="AlphaFoldDB" id="A0A8H2DQ31"/>
<dbReference type="EMBL" id="SOZJ01000007">
    <property type="protein sequence ID" value="TGJ64702.1"/>
    <property type="molecule type" value="Genomic_DNA"/>
</dbReference>
<proteinExistence type="predicted"/>
<protein>
    <submittedName>
        <fullName evidence="3">Uncharacterized protein</fullName>
    </submittedName>
</protein>
<feature type="region of interest" description="Disordered" evidence="1">
    <location>
        <begin position="398"/>
        <end position="429"/>
    </location>
</feature>
<reference evidence="3 4" key="1">
    <citation type="submission" date="2019-03" db="EMBL/GenBank/DDBJ databases">
        <title>Nematode-trapping fungi genome.</title>
        <authorList>
            <person name="Vidal-Diez De Ulzurrun G."/>
        </authorList>
    </citation>
    <scope>NUCLEOTIDE SEQUENCE [LARGE SCALE GENOMIC DNA]</scope>
    <source>
        <strain evidence="3 4">TWF154</strain>
    </source>
</reference>
<evidence type="ECO:0000256" key="2">
    <source>
        <dbReference type="SAM" id="SignalP"/>
    </source>
</evidence>
<evidence type="ECO:0000313" key="4">
    <source>
        <dbReference type="Proteomes" id="UP000297595"/>
    </source>
</evidence>